<dbReference type="AlphaFoldDB" id="A0A5B8N2T5"/>
<feature type="compositionally biased region" description="Low complexity" evidence="1">
    <location>
        <begin position="56"/>
        <end position="75"/>
    </location>
</feature>
<feature type="region of interest" description="Disordered" evidence="1">
    <location>
        <begin position="28"/>
        <end position="75"/>
    </location>
</feature>
<dbReference type="OrthoDB" id="9995831at2759"/>
<protein>
    <submittedName>
        <fullName evidence="3">Uncharacterized protein</fullName>
    </submittedName>
</protein>
<dbReference type="PANTHER" id="PTHR34213">
    <property type="entry name" value="NUCLEAR TRANSPORT FACTOR 2 (NTF2) FAMILY PROTEIN"/>
    <property type="match status" value="1"/>
</dbReference>
<keyword evidence="4" id="KW-1185">Reference proteome</keyword>
<dbReference type="Proteomes" id="UP000316726">
    <property type="component" value="Chromosome 20"/>
</dbReference>
<dbReference type="EMBL" id="HBHL01004849">
    <property type="protein sequence ID" value="CAD9714290.1"/>
    <property type="molecule type" value="Transcribed_RNA"/>
</dbReference>
<evidence type="ECO:0000313" key="2">
    <source>
        <dbReference type="EMBL" id="CAD9714290.1"/>
    </source>
</evidence>
<reference evidence="2" key="2">
    <citation type="submission" date="2021-01" db="EMBL/GenBank/DDBJ databases">
        <authorList>
            <person name="Corre E."/>
            <person name="Pelletier E."/>
            <person name="Niang G."/>
            <person name="Scheremetjew M."/>
            <person name="Finn R."/>
            <person name="Kale V."/>
            <person name="Holt S."/>
            <person name="Cochrane G."/>
            <person name="Meng A."/>
            <person name="Brown T."/>
            <person name="Cohen L."/>
        </authorList>
    </citation>
    <scope>NUCLEOTIDE SEQUENCE</scope>
    <source>
        <strain evidence="2">CCMP1205</strain>
    </source>
</reference>
<sequence length="258" mass="28626">MEALLGQHQGLHGERVKRTLFEQNQNLSKGMESQGESRKSHLVSPVESQTSKGFSSRRPSSTTSTATKETSASAASQARMLASEAKSIEVAVLRLYDSSTTVDEIDETIFGNHDEVCTFENPLVKLCGVCEIRSLFQLMKKIFWSFNIIRPVKVGLWLGGKDGEGAKLLLDFKVEYQVLPLTPKVVIHQFTHLTISLEGRVVEHKDDWSVGSLIENIPFVGTFLYPLKQRCLGLISSSLGGVIQPRASFIYKLLLQEG</sequence>
<reference evidence="3 4" key="1">
    <citation type="submission" date="2018-07" db="EMBL/GenBank/DDBJ databases">
        <title>The complete nuclear genome of the prasinophyte Chloropicon primus (CCMP1205).</title>
        <authorList>
            <person name="Pombert J.-F."/>
            <person name="Otis C."/>
            <person name="Turmel M."/>
            <person name="Lemieux C."/>
        </authorList>
    </citation>
    <scope>NUCLEOTIDE SEQUENCE [LARGE SCALE GENOMIC DNA]</scope>
    <source>
        <strain evidence="3 4">CCMP1205</strain>
    </source>
</reference>
<evidence type="ECO:0000256" key="1">
    <source>
        <dbReference type="SAM" id="MobiDB-lite"/>
    </source>
</evidence>
<accession>A0A5B8N2T5</accession>
<dbReference type="PANTHER" id="PTHR34213:SF2">
    <property type="entry name" value="NUCLEAR TRANSPORT FACTOR 2 (NTF2) FAMILY PROTEIN"/>
    <property type="match status" value="1"/>
</dbReference>
<gene>
    <name evidence="3" type="ORF">A3770_20p85120</name>
    <name evidence="2" type="ORF">CPRI1469_LOCUS3142</name>
</gene>
<evidence type="ECO:0000313" key="3">
    <source>
        <dbReference type="EMBL" id="QDZ25994.1"/>
    </source>
</evidence>
<evidence type="ECO:0000313" key="4">
    <source>
        <dbReference type="Proteomes" id="UP000316726"/>
    </source>
</evidence>
<name>A0A5B8N2T5_9CHLO</name>
<dbReference type="EMBL" id="CP031053">
    <property type="protein sequence ID" value="QDZ25994.1"/>
    <property type="molecule type" value="Genomic_DNA"/>
</dbReference>
<proteinExistence type="predicted"/>
<organism evidence="3 4">
    <name type="scientific">Chloropicon primus</name>
    <dbReference type="NCBI Taxonomy" id="1764295"/>
    <lineage>
        <taxon>Eukaryota</taxon>
        <taxon>Viridiplantae</taxon>
        <taxon>Chlorophyta</taxon>
        <taxon>Chloropicophyceae</taxon>
        <taxon>Chloropicales</taxon>
        <taxon>Chloropicaceae</taxon>
        <taxon>Chloropicon</taxon>
    </lineage>
</organism>